<feature type="domain" description="Hedgehog/Intein (Hint)" evidence="2">
    <location>
        <begin position="174"/>
        <end position="315"/>
    </location>
</feature>
<name>A0A7S9LSE4_9RHOB</name>
<feature type="region of interest" description="Disordered" evidence="1">
    <location>
        <begin position="44"/>
        <end position="68"/>
    </location>
</feature>
<evidence type="ECO:0000313" key="4">
    <source>
        <dbReference type="Proteomes" id="UP000594800"/>
    </source>
</evidence>
<dbReference type="Proteomes" id="UP000594800">
    <property type="component" value="Chromosome"/>
</dbReference>
<dbReference type="Pfam" id="PF13403">
    <property type="entry name" value="Hint_2"/>
    <property type="match status" value="1"/>
</dbReference>
<sequence>MADFNIFVFSAFNLTVGGDQAFGSGDTNGDDTLSVNDDIAVGSESGQTLSVSDTDSGTTSGSGGVPNSIVFQDGTGRSQVTNEAITLTVDTGSGPTSQTIPAGSQIQSEFAFVASDAEGNSYRFLAIRFNPPGSGNSDLVTAGYTTDGPPPPPGTALTVDSTSDNGNTPYSDIPCFRSGTLIATPTGACPIERLRPGDLVVTADRGPRPVGANLVRRIRPRTLRERRDVAPVVLPPIAGHAPLHVSRNHRMVLRRPECLPLFAVEECFVPAKALLALSPGVVSLLLEEVTYHHLMLDRHEVIFANGYAAETLLAGEGAFDMAPRPPVAGGAARLCLTPAEINLLDRPRLVG</sequence>
<dbReference type="EMBL" id="CP064942">
    <property type="protein sequence ID" value="QPH54373.1"/>
    <property type="molecule type" value="Genomic_DNA"/>
</dbReference>
<dbReference type="RefSeq" id="WP_196103582.1">
    <property type="nucleotide sequence ID" value="NZ_CP064942.1"/>
</dbReference>
<dbReference type="InterPro" id="IPR036844">
    <property type="entry name" value="Hint_dom_sf"/>
</dbReference>
<dbReference type="SUPFAM" id="SSF51294">
    <property type="entry name" value="Hedgehog/intein (Hint) domain"/>
    <property type="match status" value="1"/>
</dbReference>
<feature type="compositionally biased region" description="Low complexity" evidence="1">
    <location>
        <begin position="50"/>
        <end position="59"/>
    </location>
</feature>
<keyword evidence="4" id="KW-1185">Reference proteome</keyword>
<reference evidence="3 4" key="1">
    <citation type="submission" date="2020-11" db="EMBL/GenBank/DDBJ databases">
        <title>Description of Pontivivens ytuae sp. nov. isolated from deep sea sediment of Mariana Trench.</title>
        <authorList>
            <person name="Wang Z."/>
            <person name="Sun Q.-L."/>
            <person name="Xu X.-D."/>
            <person name="Tang Y.-Z."/>
            <person name="Zhang J."/>
        </authorList>
    </citation>
    <scope>NUCLEOTIDE SEQUENCE [LARGE SCALE GENOMIC DNA]</scope>
    <source>
        <strain evidence="3 4">MT2928</strain>
    </source>
</reference>
<dbReference type="InterPro" id="IPR028992">
    <property type="entry name" value="Hedgehog/Intein_dom"/>
</dbReference>
<accession>A0A7S9LSE4</accession>
<gene>
    <name evidence="3" type="ORF">I0K15_00910</name>
</gene>
<dbReference type="KEGG" id="poz:I0K15_00910"/>
<dbReference type="AlphaFoldDB" id="A0A7S9LSE4"/>
<organism evidence="3 4">
    <name type="scientific">Pontivivens ytuae</name>
    <dbReference type="NCBI Taxonomy" id="2789856"/>
    <lineage>
        <taxon>Bacteria</taxon>
        <taxon>Pseudomonadati</taxon>
        <taxon>Pseudomonadota</taxon>
        <taxon>Alphaproteobacteria</taxon>
        <taxon>Rhodobacterales</taxon>
        <taxon>Paracoccaceae</taxon>
        <taxon>Pontivivens</taxon>
    </lineage>
</organism>
<proteinExistence type="predicted"/>
<evidence type="ECO:0000313" key="3">
    <source>
        <dbReference type="EMBL" id="QPH54373.1"/>
    </source>
</evidence>
<protein>
    <submittedName>
        <fullName evidence="3">Hint domain-containing protein</fullName>
    </submittedName>
</protein>
<evidence type="ECO:0000256" key="1">
    <source>
        <dbReference type="SAM" id="MobiDB-lite"/>
    </source>
</evidence>
<dbReference type="Gene3D" id="2.170.16.10">
    <property type="entry name" value="Hedgehog/Intein (Hint) domain"/>
    <property type="match status" value="1"/>
</dbReference>
<evidence type="ECO:0000259" key="2">
    <source>
        <dbReference type="Pfam" id="PF13403"/>
    </source>
</evidence>